<keyword evidence="3" id="KW-1185">Reference proteome</keyword>
<feature type="chain" id="PRO_5022660415" description="DUF1254 domain-containing protein" evidence="1">
    <location>
        <begin position="23"/>
        <end position="336"/>
    </location>
</feature>
<reference evidence="2 3" key="1">
    <citation type="submission" date="2019-02" db="EMBL/GenBank/DDBJ databases">
        <title>Deep-cultivation of Planctomycetes and their phenomic and genomic characterization uncovers novel biology.</title>
        <authorList>
            <person name="Wiegand S."/>
            <person name="Jogler M."/>
            <person name="Boedeker C."/>
            <person name="Pinto D."/>
            <person name="Vollmers J."/>
            <person name="Rivas-Marin E."/>
            <person name="Kohn T."/>
            <person name="Peeters S.H."/>
            <person name="Heuer A."/>
            <person name="Rast P."/>
            <person name="Oberbeckmann S."/>
            <person name="Bunk B."/>
            <person name="Jeske O."/>
            <person name="Meyerdierks A."/>
            <person name="Storesund J.E."/>
            <person name="Kallscheuer N."/>
            <person name="Luecker S."/>
            <person name="Lage O.M."/>
            <person name="Pohl T."/>
            <person name="Merkel B.J."/>
            <person name="Hornburger P."/>
            <person name="Mueller R.-W."/>
            <person name="Bruemmer F."/>
            <person name="Labrenz M."/>
            <person name="Spormann A.M."/>
            <person name="Op Den Camp H."/>
            <person name="Overmann J."/>
            <person name="Amann R."/>
            <person name="Jetten M.S.M."/>
            <person name="Mascher T."/>
            <person name="Medema M.H."/>
            <person name="Devos D.P."/>
            <person name="Kaster A.-K."/>
            <person name="Ovreas L."/>
            <person name="Rohde M."/>
            <person name="Galperin M.Y."/>
            <person name="Jogler C."/>
        </authorList>
    </citation>
    <scope>NUCLEOTIDE SEQUENCE [LARGE SCALE GENOMIC DNA]</scope>
    <source>
        <strain evidence="2 3">Pan14r</strain>
    </source>
</reference>
<gene>
    <name evidence="2" type="ORF">Pan14r_09690</name>
</gene>
<dbReference type="Gene3D" id="2.60.120.1600">
    <property type="match status" value="1"/>
</dbReference>
<dbReference type="Proteomes" id="UP000317238">
    <property type="component" value="Unassembled WGS sequence"/>
</dbReference>
<evidence type="ECO:0000313" key="2">
    <source>
        <dbReference type="EMBL" id="TWT68722.1"/>
    </source>
</evidence>
<evidence type="ECO:0000313" key="3">
    <source>
        <dbReference type="Proteomes" id="UP000317238"/>
    </source>
</evidence>
<feature type="signal peptide" evidence="1">
    <location>
        <begin position="1"/>
        <end position="22"/>
    </location>
</feature>
<accession>A0A5C5Y5J4</accession>
<protein>
    <recommendedName>
        <fullName evidence="4">DUF1254 domain-containing protein</fullName>
    </recommendedName>
</protein>
<proteinExistence type="predicted"/>
<organism evidence="2 3">
    <name type="scientific">Crateriforma conspicua</name>
    <dbReference type="NCBI Taxonomy" id="2527996"/>
    <lineage>
        <taxon>Bacteria</taxon>
        <taxon>Pseudomonadati</taxon>
        <taxon>Planctomycetota</taxon>
        <taxon>Planctomycetia</taxon>
        <taxon>Planctomycetales</taxon>
        <taxon>Planctomycetaceae</taxon>
        <taxon>Crateriforma</taxon>
    </lineage>
</organism>
<evidence type="ECO:0000256" key="1">
    <source>
        <dbReference type="SAM" id="SignalP"/>
    </source>
</evidence>
<name>A0A5C5Y5J4_9PLAN</name>
<dbReference type="AlphaFoldDB" id="A0A5C5Y5J4"/>
<evidence type="ECO:0008006" key="4">
    <source>
        <dbReference type="Google" id="ProtNLM"/>
    </source>
</evidence>
<comment type="caution">
    <text evidence="2">The sequence shown here is derived from an EMBL/GenBank/DDBJ whole genome shotgun (WGS) entry which is preliminary data.</text>
</comment>
<dbReference type="SUPFAM" id="SSF160935">
    <property type="entry name" value="VPA0735-like"/>
    <property type="match status" value="1"/>
</dbReference>
<keyword evidence="1" id="KW-0732">Signal</keyword>
<sequence precursor="true">MTFMRTLGILVAIALTTTDAQSQTIPVNADNFAQAETAWNFNRWAKLGCDEKIVHLRNVAPTGPKAPTVRMNWDTLYSVRIVRVPDTKTFSIHLPKSELYMAAHVIDEDGFAPYYLIEKGKTHQVQVNTDYALIIFRTEIIDRKSDESLVRTHDSQDKIRVTGISDERYQTPEFDQQQLEELRSEYKQEFLSKGVNFTYAKGPGRQDQHLLNLSHAAGWGGMEPELNVSNAYFSSDAMSGDVARSITFDDPKNKFFTSFTLYDANGYLMDGETHINSKMWIPNDDGTITIHFNAGDDAINNLSSHGQPFNYTVRNYGVSQLVLDGSWRPLEPQPCQ</sequence>
<dbReference type="EMBL" id="SJPL01000001">
    <property type="protein sequence ID" value="TWT68722.1"/>
    <property type="molecule type" value="Genomic_DNA"/>
</dbReference>